<dbReference type="InterPro" id="IPR008250">
    <property type="entry name" value="ATPase_P-typ_transduc_dom_A_sf"/>
</dbReference>
<dbReference type="Pfam" id="PF00702">
    <property type="entry name" value="Hydrolase"/>
    <property type="match status" value="1"/>
</dbReference>
<keyword evidence="5 15" id="KW-0812">Transmembrane</keyword>
<dbReference type="Pfam" id="PF00122">
    <property type="entry name" value="E1-E2_ATPase"/>
    <property type="match status" value="1"/>
</dbReference>
<dbReference type="SUPFAM" id="SSF81660">
    <property type="entry name" value="Metal cation-transporting ATPase, ATP-binding domain N"/>
    <property type="match status" value="1"/>
</dbReference>
<dbReference type="NCBIfam" id="TIGR01525">
    <property type="entry name" value="ATPase-IB_hvy"/>
    <property type="match status" value="1"/>
</dbReference>
<keyword evidence="11 15" id="KW-1133">Transmembrane helix</keyword>
<evidence type="ECO:0000256" key="2">
    <source>
        <dbReference type="ARBA" id="ARBA00006024"/>
    </source>
</evidence>
<evidence type="ECO:0000256" key="1">
    <source>
        <dbReference type="ARBA" id="ARBA00004127"/>
    </source>
</evidence>
<dbReference type="PANTHER" id="PTHR43520:SF8">
    <property type="entry name" value="P-TYPE CU(+) TRANSPORTER"/>
    <property type="match status" value="1"/>
</dbReference>
<feature type="transmembrane region" description="Helical" evidence="15">
    <location>
        <begin position="90"/>
        <end position="112"/>
    </location>
</feature>
<dbReference type="SFLD" id="SFLDG00002">
    <property type="entry name" value="C1.7:_P-type_atpase_like"/>
    <property type="match status" value="1"/>
</dbReference>
<keyword evidence="7" id="KW-0547">Nucleotide-binding</keyword>
<accession>A0A0F8XSP3</accession>
<dbReference type="SUPFAM" id="SSF81653">
    <property type="entry name" value="Calcium ATPase, transduction domain A"/>
    <property type="match status" value="1"/>
</dbReference>
<evidence type="ECO:0000256" key="12">
    <source>
        <dbReference type="ARBA" id="ARBA00023008"/>
    </source>
</evidence>
<dbReference type="InterPro" id="IPR044492">
    <property type="entry name" value="P_typ_ATPase_HD_dom"/>
</dbReference>
<dbReference type="SFLD" id="SFLDS00003">
    <property type="entry name" value="Haloacid_Dehalogenase"/>
    <property type="match status" value="1"/>
</dbReference>
<reference evidence="17" key="1">
    <citation type="journal article" date="2015" name="Nature">
        <title>Complex archaea that bridge the gap between prokaryotes and eukaryotes.</title>
        <authorList>
            <person name="Spang A."/>
            <person name="Saw J.H."/>
            <person name="Jorgensen S.L."/>
            <person name="Zaremba-Niedzwiedzka K."/>
            <person name="Martijn J."/>
            <person name="Lind A.E."/>
            <person name="van Eijk R."/>
            <person name="Schleper C."/>
            <person name="Guy L."/>
            <person name="Ettema T.J."/>
        </authorList>
    </citation>
    <scope>NUCLEOTIDE SEQUENCE</scope>
</reference>
<keyword evidence="12" id="KW-0186">Copper</keyword>
<dbReference type="GO" id="GO:0016887">
    <property type="term" value="F:ATP hydrolysis activity"/>
    <property type="evidence" value="ECO:0007669"/>
    <property type="project" value="InterPro"/>
</dbReference>
<organism evidence="17">
    <name type="scientific">marine sediment metagenome</name>
    <dbReference type="NCBI Taxonomy" id="412755"/>
    <lineage>
        <taxon>unclassified sequences</taxon>
        <taxon>metagenomes</taxon>
        <taxon>ecological metagenomes</taxon>
    </lineage>
</organism>
<dbReference type="FunFam" id="2.70.150.10:FF:000002">
    <property type="entry name" value="Copper-transporting ATPase 1, putative"/>
    <property type="match status" value="1"/>
</dbReference>
<comment type="caution">
    <text evidence="17">The sequence shown here is derived from an EMBL/GenBank/DDBJ whole genome shotgun (WGS) entry which is preliminary data.</text>
</comment>
<dbReference type="InterPro" id="IPR027256">
    <property type="entry name" value="P-typ_ATPase_IB"/>
</dbReference>
<keyword evidence="13" id="KW-0406">Ion transport</keyword>
<dbReference type="InterPro" id="IPR018303">
    <property type="entry name" value="ATPase_P-typ_P_site"/>
</dbReference>
<keyword evidence="6" id="KW-0479">Metal-binding</keyword>
<evidence type="ECO:0000256" key="5">
    <source>
        <dbReference type="ARBA" id="ARBA00022692"/>
    </source>
</evidence>
<feature type="non-terminal residue" evidence="17">
    <location>
        <position position="385"/>
    </location>
</feature>
<evidence type="ECO:0000256" key="3">
    <source>
        <dbReference type="ARBA" id="ARBA00012517"/>
    </source>
</evidence>
<evidence type="ECO:0000313" key="17">
    <source>
        <dbReference type="EMBL" id="KKK72122.1"/>
    </source>
</evidence>
<evidence type="ECO:0000256" key="8">
    <source>
        <dbReference type="ARBA" id="ARBA00022796"/>
    </source>
</evidence>
<dbReference type="GO" id="GO:0043682">
    <property type="term" value="F:P-type divalent copper transporter activity"/>
    <property type="evidence" value="ECO:0007669"/>
    <property type="project" value="TreeGrafter"/>
</dbReference>
<dbReference type="EC" id="7.2.2.8" evidence="3"/>
<dbReference type="Gene3D" id="3.40.1110.10">
    <property type="entry name" value="Calcium-transporting ATPase, cytoplasmic domain N"/>
    <property type="match status" value="1"/>
</dbReference>
<dbReference type="InterPro" id="IPR059000">
    <property type="entry name" value="ATPase_P-type_domA"/>
</dbReference>
<keyword evidence="10" id="KW-1278">Translocase</keyword>
<evidence type="ECO:0000256" key="13">
    <source>
        <dbReference type="ARBA" id="ARBA00023065"/>
    </source>
</evidence>
<dbReference type="GO" id="GO:0005524">
    <property type="term" value="F:ATP binding"/>
    <property type="evidence" value="ECO:0007669"/>
    <property type="project" value="UniProtKB-KW"/>
</dbReference>
<dbReference type="InterPro" id="IPR001757">
    <property type="entry name" value="P_typ_ATPase"/>
</dbReference>
<feature type="transmembrane region" description="Helical" evidence="15">
    <location>
        <begin position="118"/>
        <end position="143"/>
    </location>
</feature>
<evidence type="ECO:0000256" key="14">
    <source>
        <dbReference type="ARBA" id="ARBA00023136"/>
    </source>
</evidence>
<dbReference type="PROSITE" id="PS00154">
    <property type="entry name" value="ATPASE_E1_E2"/>
    <property type="match status" value="1"/>
</dbReference>
<dbReference type="SFLD" id="SFLDF00027">
    <property type="entry name" value="p-type_atpase"/>
    <property type="match status" value="1"/>
</dbReference>
<evidence type="ECO:0000256" key="9">
    <source>
        <dbReference type="ARBA" id="ARBA00022840"/>
    </source>
</evidence>
<protein>
    <recommendedName>
        <fullName evidence="3">P-type Cu(+) transporter</fullName>
        <ecNumber evidence="3">7.2.2.8</ecNumber>
    </recommendedName>
</protein>
<dbReference type="GO" id="GO:0055070">
    <property type="term" value="P:copper ion homeostasis"/>
    <property type="evidence" value="ECO:0007669"/>
    <property type="project" value="TreeGrafter"/>
</dbReference>
<evidence type="ECO:0000256" key="6">
    <source>
        <dbReference type="ARBA" id="ARBA00022723"/>
    </source>
</evidence>
<comment type="subcellular location">
    <subcellularLocation>
        <location evidence="1">Endomembrane system</location>
        <topology evidence="1">Multi-pass membrane protein</topology>
    </subcellularLocation>
</comment>
<dbReference type="FunFam" id="3.40.50.1000:FF:000144">
    <property type="entry name" value="copper-transporting ATPase 1 isoform X2"/>
    <property type="match status" value="1"/>
</dbReference>
<dbReference type="PANTHER" id="PTHR43520">
    <property type="entry name" value="ATP7, ISOFORM B"/>
    <property type="match status" value="1"/>
</dbReference>
<dbReference type="InterPro" id="IPR036412">
    <property type="entry name" value="HAD-like_sf"/>
</dbReference>
<feature type="non-terminal residue" evidence="17">
    <location>
        <position position="1"/>
    </location>
</feature>
<dbReference type="NCBIfam" id="TIGR01494">
    <property type="entry name" value="ATPase_P-type"/>
    <property type="match status" value="1"/>
</dbReference>
<dbReference type="PRINTS" id="PR00119">
    <property type="entry name" value="CATATPASE"/>
</dbReference>
<dbReference type="GO" id="GO:0005507">
    <property type="term" value="F:copper ion binding"/>
    <property type="evidence" value="ECO:0007669"/>
    <property type="project" value="TreeGrafter"/>
</dbReference>
<gene>
    <name evidence="17" type="ORF">LCGC14_2907050</name>
</gene>
<sequence>MIIRPGEKIPTDGVVTEGESSVDEKMITGESLPVGKGVGSEVIGATLNKQGLLKVKATKVGKDTTLSQIVHVVEQAQSSTAKIQRMADSVAAKFVPSVISAAVVTFLVWYFIMGDFVAGLLAFVAVMIIACPCALGVATPAALMVGVGKGAESGILIRGAEYLERSQKLTTVVFDKTGTITKGEPAVTDVVSSGDYSNEQLLEYAGSVETGSEHPLAQAIVSESKQNTISLKKPTNFEAISGMGVKAVVNDRQVLFGNRKLLHKFNIPIETIEQTMEELESEGKTVMIVGIDQKVAGVIAVADSLKESSPLAIQALKNLGIENIMLTGDNEKTAKAIGKKVGIEKVIASVLPTEKANVIKKLQSEKKIVAMVGDGINDAPAEAQA</sequence>
<dbReference type="SUPFAM" id="SSF56784">
    <property type="entry name" value="HAD-like"/>
    <property type="match status" value="1"/>
</dbReference>
<keyword evidence="8" id="KW-0187">Copper transport</keyword>
<dbReference type="InterPro" id="IPR023298">
    <property type="entry name" value="ATPase_P-typ_TM_dom_sf"/>
</dbReference>
<keyword evidence="9" id="KW-0067">ATP-binding</keyword>
<dbReference type="EMBL" id="LAZR01057410">
    <property type="protein sequence ID" value="KKK72122.1"/>
    <property type="molecule type" value="Genomic_DNA"/>
</dbReference>
<evidence type="ECO:0000256" key="15">
    <source>
        <dbReference type="SAM" id="Phobius"/>
    </source>
</evidence>
<dbReference type="Gene3D" id="2.70.150.10">
    <property type="entry name" value="Calcium-transporting ATPase, cytoplasmic transduction domain A"/>
    <property type="match status" value="1"/>
</dbReference>
<dbReference type="GO" id="GO:0016020">
    <property type="term" value="C:membrane"/>
    <property type="evidence" value="ECO:0007669"/>
    <property type="project" value="InterPro"/>
</dbReference>
<dbReference type="InterPro" id="IPR023299">
    <property type="entry name" value="ATPase_P-typ_cyto_dom_N"/>
</dbReference>
<dbReference type="SUPFAM" id="SSF81665">
    <property type="entry name" value="Calcium ATPase, transmembrane domain M"/>
    <property type="match status" value="1"/>
</dbReference>
<dbReference type="AlphaFoldDB" id="A0A0F8XSP3"/>
<keyword evidence="4" id="KW-0813">Transport</keyword>
<proteinExistence type="inferred from homology"/>
<evidence type="ECO:0000256" key="4">
    <source>
        <dbReference type="ARBA" id="ARBA00022448"/>
    </source>
</evidence>
<dbReference type="Gene3D" id="3.40.50.1000">
    <property type="entry name" value="HAD superfamily/HAD-like"/>
    <property type="match status" value="1"/>
</dbReference>
<evidence type="ECO:0000256" key="11">
    <source>
        <dbReference type="ARBA" id="ARBA00022989"/>
    </source>
</evidence>
<name>A0A0F8XSP3_9ZZZZ</name>
<dbReference type="GO" id="GO:0012505">
    <property type="term" value="C:endomembrane system"/>
    <property type="evidence" value="ECO:0007669"/>
    <property type="project" value="UniProtKB-SubCell"/>
</dbReference>
<evidence type="ECO:0000256" key="10">
    <source>
        <dbReference type="ARBA" id="ARBA00022967"/>
    </source>
</evidence>
<comment type="similarity">
    <text evidence="2">Belongs to the cation transport ATPase (P-type) (TC 3.A.3) family. Type IB subfamily.</text>
</comment>
<keyword evidence="14 15" id="KW-0472">Membrane</keyword>
<feature type="domain" description="P-type ATPase A" evidence="16">
    <location>
        <begin position="2"/>
        <end position="74"/>
    </location>
</feature>
<evidence type="ECO:0000259" key="16">
    <source>
        <dbReference type="Pfam" id="PF00122"/>
    </source>
</evidence>
<evidence type="ECO:0000256" key="7">
    <source>
        <dbReference type="ARBA" id="ARBA00022741"/>
    </source>
</evidence>
<dbReference type="GO" id="GO:0140581">
    <property type="term" value="F:P-type monovalent copper transporter activity"/>
    <property type="evidence" value="ECO:0007669"/>
    <property type="project" value="UniProtKB-EC"/>
</dbReference>
<dbReference type="InterPro" id="IPR023214">
    <property type="entry name" value="HAD_sf"/>
</dbReference>